<sequence>MSWRPHAVFLLAQRLRETLRSVIDMTLPQRALHEQGFGQDLRDGSNTQPGNPIDPVIYVNCLADRQGCGLTRAEFAEFLDAMEVAGGITEDQQHKFYRDGRSVRTGVDAIYMPKTARNFRCSKAHSQGKHPLIKPTFVYPSTTLITPSIRVLVLATDLMQAAEDEGCDHIIPKFEIGWSIRGYERLPKHANLQDSSPLIMRLSVLVLRHLWSGRGFKLHQFILFDIMDGEQAAIGECVGTQICNGYSTYGGFNHAQAGLSVTSADNEQDPVAWSKYRNSERGGMLMRQVPLNMKKTEEFYNAQLETRSCKRLADSSPKRIADALDEAAYIENEKKTTETLNQLNQLELEKLQLNISLLEPKLLQLQAAFEQRAQQQRELDDEEDAWQHSSHPASVSLCNELTHDLDRRRSAGTPRIQPRFSRHQSKSALSKLYCQNAELVGFDVFPPARAGVHPAFNLDHSWPRSLSPSKHANTAPENGTDKHCFWPTSDIAFCLPVSSLNAFISSRKYVLKICDQPNAWTFDAKIRLTGTLNFVTIESLSRPSTQTSPTHTHTHTSEIYDEGGVRLSNEHDYPPTTTHREEIHDDRLLEDNPETPILPTEITTPTMNATSTEVEAEDTRPSEETKQVAPPKRLKCGHDFRPAALDTRHACLACSLEQLRNVDVPAVGFMLASSHENRHTELEAAIKQDEVDITALYAEIKRRKAETREKRQERIENRKQRDAYTSELVELTQNVVRIIIPEQMNQNFSHNPSISALQRRMRAQHSYISQARQTVGDKLNDRPHIVGRECLRPNLENGHAKCVRRQLLNIDVVVQRQLRRLDSLQGLNYQHPDPCNNPSLFNGKIFTPIDNLQPFPEQTSRLQSTECVLTASASTLLILCFGIDVATKVEFRTTAYIIVAFVSPFDPCRRQLGIYCHCCESSVSSTVMNVRVATTQIDEDMALEQDPVDELLQRCIV</sequence>
<dbReference type="OrthoDB" id="3945661at2759"/>
<dbReference type="AlphaFoldDB" id="M3BCC8"/>
<dbReference type="KEGG" id="pfj:MYCFIDRAFT_172507"/>
<protein>
    <submittedName>
        <fullName evidence="2">Uncharacterized protein</fullName>
    </submittedName>
</protein>
<feature type="region of interest" description="Disordered" evidence="1">
    <location>
        <begin position="611"/>
        <end position="633"/>
    </location>
</feature>
<gene>
    <name evidence="2" type="ORF">MYCFIDRAFT_172507</name>
</gene>
<dbReference type="eggNOG" id="ENOG502R9FN">
    <property type="taxonomic scope" value="Eukaryota"/>
</dbReference>
<evidence type="ECO:0000256" key="1">
    <source>
        <dbReference type="SAM" id="MobiDB-lite"/>
    </source>
</evidence>
<evidence type="ECO:0000313" key="3">
    <source>
        <dbReference type="Proteomes" id="UP000016932"/>
    </source>
</evidence>
<accession>M3BCC8</accession>
<organism evidence="2 3">
    <name type="scientific">Pseudocercospora fijiensis (strain CIRAD86)</name>
    <name type="common">Black leaf streak disease fungus</name>
    <name type="synonym">Mycosphaerella fijiensis</name>
    <dbReference type="NCBI Taxonomy" id="383855"/>
    <lineage>
        <taxon>Eukaryota</taxon>
        <taxon>Fungi</taxon>
        <taxon>Dikarya</taxon>
        <taxon>Ascomycota</taxon>
        <taxon>Pezizomycotina</taxon>
        <taxon>Dothideomycetes</taxon>
        <taxon>Dothideomycetidae</taxon>
        <taxon>Mycosphaerellales</taxon>
        <taxon>Mycosphaerellaceae</taxon>
        <taxon>Pseudocercospora</taxon>
    </lineage>
</organism>
<dbReference type="HOGENOM" id="CLU_308377_0_0_1"/>
<evidence type="ECO:0000313" key="2">
    <source>
        <dbReference type="EMBL" id="EME86813.1"/>
    </source>
</evidence>
<name>M3BCC8_PSEFD</name>
<dbReference type="Proteomes" id="UP000016932">
    <property type="component" value="Unassembled WGS sequence"/>
</dbReference>
<dbReference type="RefSeq" id="XP_007923959.1">
    <property type="nucleotide sequence ID" value="XM_007925768.1"/>
</dbReference>
<dbReference type="VEuPathDB" id="FungiDB:MYCFIDRAFT_172507"/>
<proteinExistence type="predicted"/>
<dbReference type="GeneID" id="19332803"/>
<feature type="compositionally biased region" description="Basic and acidic residues" evidence="1">
    <location>
        <begin position="617"/>
        <end position="626"/>
    </location>
</feature>
<keyword evidence="3" id="KW-1185">Reference proteome</keyword>
<dbReference type="EMBL" id="KB446556">
    <property type="protein sequence ID" value="EME86813.1"/>
    <property type="molecule type" value="Genomic_DNA"/>
</dbReference>
<reference evidence="2 3" key="1">
    <citation type="journal article" date="2012" name="PLoS Pathog.">
        <title>Diverse lifestyles and strategies of plant pathogenesis encoded in the genomes of eighteen Dothideomycetes fungi.</title>
        <authorList>
            <person name="Ohm R.A."/>
            <person name="Feau N."/>
            <person name="Henrissat B."/>
            <person name="Schoch C.L."/>
            <person name="Horwitz B.A."/>
            <person name="Barry K.W."/>
            <person name="Condon B.J."/>
            <person name="Copeland A.C."/>
            <person name="Dhillon B."/>
            <person name="Glaser F."/>
            <person name="Hesse C.N."/>
            <person name="Kosti I."/>
            <person name="LaButti K."/>
            <person name="Lindquist E.A."/>
            <person name="Lucas S."/>
            <person name="Salamov A.A."/>
            <person name="Bradshaw R.E."/>
            <person name="Ciuffetti L."/>
            <person name="Hamelin R.C."/>
            <person name="Kema G.H.J."/>
            <person name="Lawrence C."/>
            <person name="Scott J.A."/>
            <person name="Spatafora J.W."/>
            <person name="Turgeon B.G."/>
            <person name="de Wit P.J.G.M."/>
            <person name="Zhong S."/>
            <person name="Goodwin S.B."/>
            <person name="Grigoriev I.V."/>
        </authorList>
    </citation>
    <scope>NUCLEOTIDE SEQUENCE [LARGE SCALE GENOMIC DNA]</scope>
    <source>
        <strain evidence="2 3">CIRAD86</strain>
    </source>
</reference>